<evidence type="ECO:0000313" key="5">
    <source>
        <dbReference type="EMBL" id="PHT94850.1"/>
    </source>
</evidence>
<dbReference type="PANTHER" id="PTHR11624:SF96">
    <property type="entry name" value="PYRUVATE DEHYDROGENASE E1 COMPONENT SUBUNIT BETA, MITOCHONDRIAL"/>
    <property type="match status" value="1"/>
</dbReference>
<evidence type="ECO:0000256" key="2">
    <source>
        <dbReference type="ARBA" id="ARBA00023002"/>
    </source>
</evidence>
<comment type="caution">
    <text evidence="5">The sequence shown here is derived from an EMBL/GenBank/DDBJ whole genome shotgun (WGS) entry which is preliminary data.</text>
</comment>
<keyword evidence="6" id="KW-1185">Reference proteome</keyword>
<accession>A0A2G3AKW9</accession>
<gene>
    <name evidence="5" type="ORF">T459_02732</name>
</gene>
<dbReference type="Gramene" id="PHT94850">
    <property type="protein sequence ID" value="PHT94850"/>
    <property type="gene ID" value="T459_02732"/>
</dbReference>
<sequence length="113" mass="11725">MCSDVLSQAMDHLVNSATKAHYMSSGNISVLVVFRGPNGAALGVGAQHSQYSYLNNVPVYNQYRSSAVTTSSTVIGGGSEGGKMVAAITASSSGSKDEQMAKNGMAMVILQYL</sequence>
<protein>
    <recommendedName>
        <fullName evidence="4">Pyruvate dehydrogenase E1 component subunit beta</fullName>
        <ecNumber evidence="4">1.2.4.1</ecNumber>
    </recommendedName>
</protein>
<comment type="function">
    <text evidence="4">The pyruvate dehydrogenase complex catalyzes the overall conversion of pyruvate to acetyl-CoA and CO2.</text>
</comment>
<dbReference type="GO" id="GO:0004739">
    <property type="term" value="F:pyruvate dehydrogenase (acetyl-transferring) activity"/>
    <property type="evidence" value="ECO:0007669"/>
    <property type="project" value="UniProtKB-UniRule"/>
</dbReference>
<dbReference type="GO" id="GO:0006086">
    <property type="term" value="P:pyruvate decarboxylation to acetyl-CoA"/>
    <property type="evidence" value="ECO:0007669"/>
    <property type="project" value="InterPro"/>
</dbReference>
<comment type="catalytic activity">
    <reaction evidence="4">
        <text>N(6)-[(R)-lipoyl]-L-lysyl-[protein] + pyruvate + H(+) = N(6)-[(R)-S(8)-acetyldihydrolipoyl]-L-lysyl-[protein] + CO2</text>
        <dbReference type="Rhea" id="RHEA:19189"/>
        <dbReference type="Rhea" id="RHEA-COMP:10474"/>
        <dbReference type="Rhea" id="RHEA-COMP:10478"/>
        <dbReference type="ChEBI" id="CHEBI:15361"/>
        <dbReference type="ChEBI" id="CHEBI:15378"/>
        <dbReference type="ChEBI" id="CHEBI:16526"/>
        <dbReference type="ChEBI" id="CHEBI:83099"/>
        <dbReference type="ChEBI" id="CHEBI:83111"/>
        <dbReference type="EC" id="1.2.4.1"/>
    </reaction>
</comment>
<dbReference type="InterPro" id="IPR029061">
    <property type="entry name" value="THDP-binding"/>
</dbReference>
<evidence type="ECO:0000313" key="6">
    <source>
        <dbReference type="Proteomes" id="UP000222542"/>
    </source>
</evidence>
<keyword evidence="4" id="KW-0670">Pyruvate</keyword>
<name>A0A2G3AKW9_CAPAN</name>
<reference evidence="5 6" key="2">
    <citation type="journal article" date="2017" name="Genome Biol.">
        <title>New reference genome sequences of hot pepper reveal the massive evolution of plant disease-resistance genes by retroduplication.</title>
        <authorList>
            <person name="Kim S."/>
            <person name="Park J."/>
            <person name="Yeom S.I."/>
            <person name="Kim Y.M."/>
            <person name="Seo E."/>
            <person name="Kim K.T."/>
            <person name="Kim M.S."/>
            <person name="Lee J.M."/>
            <person name="Cheong K."/>
            <person name="Shin H.S."/>
            <person name="Kim S.B."/>
            <person name="Han K."/>
            <person name="Lee J."/>
            <person name="Park M."/>
            <person name="Lee H.A."/>
            <person name="Lee H.Y."/>
            <person name="Lee Y."/>
            <person name="Oh S."/>
            <person name="Lee J.H."/>
            <person name="Choi E."/>
            <person name="Choi E."/>
            <person name="Lee S.E."/>
            <person name="Jeon J."/>
            <person name="Kim H."/>
            <person name="Choi G."/>
            <person name="Song H."/>
            <person name="Lee J."/>
            <person name="Lee S.C."/>
            <person name="Kwon J.K."/>
            <person name="Lee H.Y."/>
            <person name="Koo N."/>
            <person name="Hong Y."/>
            <person name="Kim R.W."/>
            <person name="Kang W.H."/>
            <person name="Huh J.H."/>
            <person name="Kang B.C."/>
            <person name="Yang T.J."/>
            <person name="Lee Y.H."/>
            <person name="Bennetzen J.L."/>
            <person name="Choi D."/>
        </authorList>
    </citation>
    <scope>NUCLEOTIDE SEQUENCE [LARGE SCALE GENOMIC DNA]</scope>
    <source>
        <strain evidence="6">cv. CM334</strain>
    </source>
</reference>
<dbReference type="EMBL" id="AYRZ02000001">
    <property type="protein sequence ID" value="PHT94850.1"/>
    <property type="molecule type" value="Genomic_DNA"/>
</dbReference>
<organism evidence="5 6">
    <name type="scientific">Capsicum annuum</name>
    <name type="common">Capsicum pepper</name>
    <dbReference type="NCBI Taxonomy" id="4072"/>
    <lineage>
        <taxon>Eukaryota</taxon>
        <taxon>Viridiplantae</taxon>
        <taxon>Streptophyta</taxon>
        <taxon>Embryophyta</taxon>
        <taxon>Tracheophyta</taxon>
        <taxon>Spermatophyta</taxon>
        <taxon>Magnoliopsida</taxon>
        <taxon>eudicotyledons</taxon>
        <taxon>Gunneridae</taxon>
        <taxon>Pentapetalae</taxon>
        <taxon>asterids</taxon>
        <taxon>lamiids</taxon>
        <taxon>Solanales</taxon>
        <taxon>Solanaceae</taxon>
        <taxon>Solanoideae</taxon>
        <taxon>Capsiceae</taxon>
        <taxon>Capsicum</taxon>
    </lineage>
</organism>
<evidence type="ECO:0000256" key="4">
    <source>
        <dbReference type="RuleBase" id="RU364074"/>
    </source>
</evidence>
<dbReference type="STRING" id="4072.A0A2G3AKW9"/>
<dbReference type="EC" id="1.2.4.1" evidence="4"/>
<comment type="cofactor">
    <cofactor evidence="1 4">
        <name>thiamine diphosphate</name>
        <dbReference type="ChEBI" id="CHEBI:58937"/>
    </cofactor>
</comment>
<evidence type="ECO:0000256" key="3">
    <source>
        <dbReference type="ARBA" id="ARBA00023052"/>
    </source>
</evidence>
<keyword evidence="3 4" id="KW-0786">Thiamine pyrophosphate</keyword>
<dbReference type="InterPro" id="IPR027110">
    <property type="entry name" value="PDHB_mito-type"/>
</dbReference>
<keyword evidence="2 4" id="KW-0560">Oxidoreductase</keyword>
<dbReference type="SUPFAM" id="SSF52518">
    <property type="entry name" value="Thiamin diphosphate-binding fold (THDP-binding)"/>
    <property type="match status" value="1"/>
</dbReference>
<proteinExistence type="predicted"/>
<dbReference type="Gene3D" id="3.40.50.970">
    <property type="match status" value="1"/>
</dbReference>
<dbReference type="PANTHER" id="PTHR11624">
    <property type="entry name" value="DEHYDROGENASE RELATED"/>
    <property type="match status" value="1"/>
</dbReference>
<dbReference type="AlphaFoldDB" id="A0A2G3AKW9"/>
<reference evidence="5 6" key="1">
    <citation type="journal article" date="2014" name="Nat. Genet.">
        <title>Genome sequence of the hot pepper provides insights into the evolution of pungency in Capsicum species.</title>
        <authorList>
            <person name="Kim S."/>
            <person name="Park M."/>
            <person name="Yeom S.I."/>
            <person name="Kim Y.M."/>
            <person name="Lee J.M."/>
            <person name="Lee H.A."/>
            <person name="Seo E."/>
            <person name="Choi J."/>
            <person name="Cheong K."/>
            <person name="Kim K.T."/>
            <person name="Jung K."/>
            <person name="Lee G.W."/>
            <person name="Oh S.K."/>
            <person name="Bae C."/>
            <person name="Kim S.B."/>
            <person name="Lee H.Y."/>
            <person name="Kim S.Y."/>
            <person name="Kim M.S."/>
            <person name="Kang B.C."/>
            <person name="Jo Y.D."/>
            <person name="Yang H.B."/>
            <person name="Jeong H.J."/>
            <person name="Kang W.H."/>
            <person name="Kwon J.K."/>
            <person name="Shin C."/>
            <person name="Lim J.Y."/>
            <person name="Park J.H."/>
            <person name="Huh J.H."/>
            <person name="Kim J.S."/>
            <person name="Kim B.D."/>
            <person name="Cohen O."/>
            <person name="Paran I."/>
            <person name="Suh M.C."/>
            <person name="Lee S.B."/>
            <person name="Kim Y.K."/>
            <person name="Shin Y."/>
            <person name="Noh S.J."/>
            <person name="Park J."/>
            <person name="Seo Y.S."/>
            <person name="Kwon S.Y."/>
            <person name="Kim H.A."/>
            <person name="Park J.M."/>
            <person name="Kim H.J."/>
            <person name="Choi S.B."/>
            <person name="Bosland P.W."/>
            <person name="Reeves G."/>
            <person name="Jo S.H."/>
            <person name="Lee B.W."/>
            <person name="Cho H.T."/>
            <person name="Choi H.S."/>
            <person name="Lee M.S."/>
            <person name="Yu Y."/>
            <person name="Do Choi Y."/>
            <person name="Park B.S."/>
            <person name="van Deynze A."/>
            <person name="Ashrafi H."/>
            <person name="Hill T."/>
            <person name="Kim W.T."/>
            <person name="Pai H.S."/>
            <person name="Ahn H.K."/>
            <person name="Yeam I."/>
            <person name="Giovannoni J.J."/>
            <person name="Rose J.K."/>
            <person name="Sorensen I."/>
            <person name="Lee S.J."/>
            <person name="Kim R.W."/>
            <person name="Choi I.Y."/>
            <person name="Choi B.S."/>
            <person name="Lim J.S."/>
            <person name="Lee Y.H."/>
            <person name="Choi D."/>
        </authorList>
    </citation>
    <scope>NUCLEOTIDE SEQUENCE [LARGE SCALE GENOMIC DNA]</scope>
    <source>
        <strain evidence="6">cv. CM334</strain>
    </source>
</reference>
<dbReference type="Proteomes" id="UP000222542">
    <property type="component" value="Unassembled WGS sequence"/>
</dbReference>
<evidence type="ECO:0000256" key="1">
    <source>
        <dbReference type="ARBA" id="ARBA00001964"/>
    </source>
</evidence>